<name>A0ABT6YAH8_9BACT</name>
<evidence type="ECO:0000256" key="2">
    <source>
        <dbReference type="ARBA" id="ARBA00022692"/>
    </source>
</evidence>
<dbReference type="InterPro" id="IPR022764">
    <property type="entry name" value="Peptidase_S54_rhomboid_dom"/>
</dbReference>
<feature type="transmembrane region" description="Helical" evidence="5">
    <location>
        <begin position="175"/>
        <end position="192"/>
    </location>
</feature>
<dbReference type="Pfam" id="PF01694">
    <property type="entry name" value="Rhomboid"/>
    <property type="match status" value="2"/>
</dbReference>
<feature type="domain" description="Peptidase S54 rhomboid" evidence="6">
    <location>
        <begin position="171"/>
        <end position="250"/>
    </location>
</feature>
<dbReference type="RefSeq" id="WP_283345219.1">
    <property type="nucleotide sequence ID" value="NZ_JASHIF010000011.1"/>
</dbReference>
<feature type="transmembrane region" description="Helical" evidence="5">
    <location>
        <begin position="204"/>
        <end position="221"/>
    </location>
</feature>
<evidence type="ECO:0000256" key="3">
    <source>
        <dbReference type="ARBA" id="ARBA00022989"/>
    </source>
</evidence>
<dbReference type="InterPro" id="IPR035952">
    <property type="entry name" value="Rhomboid-like_sf"/>
</dbReference>
<feature type="transmembrane region" description="Helical" evidence="5">
    <location>
        <begin position="233"/>
        <end position="251"/>
    </location>
</feature>
<dbReference type="SUPFAM" id="SSF144091">
    <property type="entry name" value="Rhomboid-like"/>
    <property type="match status" value="1"/>
</dbReference>
<proteinExistence type="predicted"/>
<reference evidence="7 8" key="1">
    <citation type="submission" date="2023-05" db="EMBL/GenBank/DDBJ databases">
        <title>Novel species of genus Flectobacillus isolated from stream in China.</title>
        <authorList>
            <person name="Lu H."/>
        </authorList>
    </citation>
    <scope>NUCLEOTIDE SEQUENCE [LARGE SCALE GENOMIC DNA]</scope>
    <source>
        <strain evidence="7 8">KCTC 42575</strain>
    </source>
</reference>
<dbReference type="PANTHER" id="PTHR43731">
    <property type="entry name" value="RHOMBOID PROTEASE"/>
    <property type="match status" value="1"/>
</dbReference>
<comment type="subcellular location">
    <subcellularLocation>
        <location evidence="1">Membrane</location>
        <topology evidence="1">Multi-pass membrane protein</topology>
    </subcellularLocation>
</comment>
<protein>
    <submittedName>
        <fullName evidence="7">Rhomboid family intramembrane serine protease</fullName>
        <ecNumber evidence="7">3.4.21.-</ecNumber>
    </submittedName>
</protein>
<dbReference type="Proteomes" id="UP001236507">
    <property type="component" value="Unassembled WGS sequence"/>
</dbReference>
<gene>
    <name evidence="7" type="ORF">QM524_15125</name>
</gene>
<evidence type="ECO:0000313" key="8">
    <source>
        <dbReference type="Proteomes" id="UP001236507"/>
    </source>
</evidence>
<evidence type="ECO:0000256" key="4">
    <source>
        <dbReference type="ARBA" id="ARBA00023136"/>
    </source>
</evidence>
<keyword evidence="7" id="KW-0645">Protease</keyword>
<keyword evidence="3 5" id="KW-1133">Transmembrane helix</keyword>
<keyword evidence="7" id="KW-0378">Hydrolase</keyword>
<keyword evidence="4 5" id="KW-0472">Membrane</keyword>
<accession>A0ABT6YAH8</accession>
<comment type="caution">
    <text evidence="7">The sequence shown here is derived from an EMBL/GenBank/DDBJ whole genome shotgun (WGS) entry which is preliminary data.</text>
</comment>
<dbReference type="GO" id="GO:0006508">
    <property type="term" value="P:proteolysis"/>
    <property type="evidence" value="ECO:0007669"/>
    <property type="project" value="UniProtKB-KW"/>
</dbReference>
<keyword evidence="2 5" id="KW-0812">Transmembrane</keyword>
<dbReference type="PANTHER" id="PTHR43731:SF34">
    <property type="entry name" value="PEPTIDASE S54 RHOMBOID DOMAIN-CONTAINING PROTEIN"/>
    <property type="match status" value="1"/>
</dbReference>
<dbReference type="EMBL" id="JASHIF010000011">
    <property type="protein sequence ID" value="MDI9860545.1"/>
    <property type="molecule type" value="Genomic_DNA"/>
</dbReference>
<keyword evidence="8" id="KW-1185">Reference proteome</keyword>
<evidence type="ECO:0000259" key="6">
    <source>
        <dbReference type="Pfam" id="PF01694"/>
    </source>
</evidence>
<evidence type="ECO:0000313" key="7">
    <source>
        <dbReference type="EMBL" id="MDI9860545.1"/>
    </source>
</evidence>
<dbReference type="InterPro" id="IPR050925">
    <property type="entry name" value="Rhomboid_protease_S54"/>
</dbReference>
<feature type="domain" description="Peptidase S54 rhomboid" evidence="6">
    <location>
        <begin position="47"/>
        <end position="107"/>
    </location>
</feature>
<sequence>MLTPIVRTLIVINVIVFMVQSFNSHYDDQITSLFGLHYFTSERFNPIQFVSYMFVHGSFMHLFSNMLGLFFMGPLLERYWGEKRFLAFYFITGIGAGLLYMGVKYYDYSVLEEATRAYILHPDLSMFNKFLEQFYPMGIPSEAYSYIPSSGRITLQDSIIVAEESLRAVLNTPTIGASGATFGVMAGFAMLFPNTELIVFPIPIPIKAKYLVALYALYEFYGGLHKTPGDNVAHFAHIGGMIFAFILIKLWSKNRNNFY</sequence>
<dbReference type="Gene3D" id="1.20.1540.10">
    <property type="entry name" value="Rhomboid-like"/>
    <property type="match status" value="1"/>
</dbReference>
<evidence type="ECO:0000256" key="5">
    <source>
        <dbReference type="SAM" id="Phobius"/>
    </source>
</evidence>
<evidence type="ECO:0000256" key="1">
    <source>
        <dbReference type="ARBA" id="ARBA00004141"/>
    </source>
</evidence>
<dbReference type="EC" id="3.4.21.-" evidence="7"/>
<feature type="transmembrane region" description="Helical" evidence="5">
    <location>
        <begin position="85"/>
        <end position="103"/>
    </location>
</feature>
<organism evidence="7 8">
    <name type="scientific">Flectobacillus roseus</name>
    <dbReference type="NCBI Taxonomy" id="502259"/>
    <lineage>
        <taxon>Bacteria</taxon>
        <taxon>Pseudomonadati</taxon>
        <taxon>Bacteroidota</taxon>
        <taxon>Cytophagia</taxon>
        <taxon>Cytophagales</taxon>
        <taxon>Flectobacillaceae</taxon>
        <taxon>Flectobacillus</taxon>
    </lineage>
</organism>
<feature type="transmembrane region" description="Helical" evidence="5">
    <location>
        <begin position="49"/>
        <end position="73"/>
    </location>
</feature>
<dbReference type="GO" id="GO:0008233">
    <property type="term" value="F:peptidase activity"/>
    <property type="evidence" value="ECO:0007669"/>
    <property type="project" value="UniProtKB-KW"/>
</dbReference>